<dbReference type="Proteomes" id="UP000887580">
    <property type="component" value="Unplaced"/>
</dbReference>
<organism evidence="1 2">
    <name type="scientific">Panagrolaimus sp. PS1159</name>
    <dbReference type="NCBI Taxonomy" id="55785"/>
    <lineage>
        <taxon>Eukaryota</taxon>
        <taxon>Metazoa</taxon>
        <taxon>Ecdysozoa</taxon>
        <taxon>Nematoda</taxon>
        <taxon>Chromadorea</taxon>
        <taxon>Rhabditida</taxon>
        <taxon>Tylenchina</taxon>
        <taxon>Panagrolaimomorpha</taxon>
        <taxon>Panagrolaimoidea</taxon>
        <taxon>Panagrolaimidae</taxon>
        <taxon>Panagrolaimus</taxon>
    </lineage>
</organism>
<evidence type="ECO:0000313" key="1">
    <source>
        <dbReference type="Proteomes" id="UP000887580"/>
    </source>
</evidence>
<proteinExistence type="predicted"/>
<accession>A0AC35GFS9</accession>
<evidence type="ECO:0000313" key="2">
    <source>
        <dbReference type="WBParaSite" id="PS1159_v2.g4585.t1"/>
    </source>
</evidence>
<dbReference type="WBParaSite" id="PS1159_v2.g4585.t1">
    <property type="protein sequence ID" value="PS1159_v2.g4585.t1"/>
    <property type="gene ID" value="PS1159_v2.g4585"/>
</dbReference>
<sequence>MAYSSILFIIILLNIFYTLIIFAQPTKSWLYIPKHGLESIESEEEILWCPERFEGSKCPMDDTIFVYYQCCDDLSLDCCANNRIWVKIFLILMPFFFFVIAIVCFWRKCFLRNQKKNNIDVIVDENSTKKLFQSKKKPEFV</sequence>
<protein>
    <submittedName>
        <fullName evidence="2">Uncharacterized protein</fullName>
    </submittedName>
</protein>
<name>A0AC35GFS9_9BILA</name>
<reference evidence="2" key="1">
    <citation type="submission" date="2022-11" db="UniProtKB">
        <authorList>
            <consortium name="WormBaseParasite"/>
        </authorList>
    </citation>
    <scope>IDENTIFICATION</scope>
</reference>